<dbReference type="EMBL" id="NPEF02000020">
    <property type="protein sequence ID" value="MDV6237195.1"/>
    <property type="molecule type" value="Genomic_DNA"/>
</dbReference>
<evidence type="ECO:0000313" key="2">
    <source>
        <dbReference type="EMBL" id="MDV6237195.1"/>
    </source>
</evidence>
<sequence length="179" mass="20032">MLSLNRILILSLLYAFVCGCHSTVIIHKENAKPLSGSHVPPVPDKRAVQANTLFGIYSLSDSEMASCQDVPGEVKMVRAIRDSLIHFVIGPFYTTKTVEVYCPPGKKKEDKEDKFAETKTAPKEEAKQNPSPENANKRNDDKEKPESQENKDSGKDGKDSKDKPKSRKKQGDYIFDSQF</sequence>
<gene>
    <name evidence="2" type="ORF">CH379_016300</name>
</gene>
<feature type="region of interest" description="Disordered" evidence="1">
    <location>
        <begin position="103"/>
        <end position="179"/>
    </location>
</feature>
<dbReference type="Proteomes" id="UP000232122">
    <property type="component" value="Unassembled WGS sequence"/>
</dbReference>
<feature type="compositionally biased region" description="Basic and acidic residues" evidence="1">
    <location>
        <begin position="106"/>
        <end position="127"/>
    </location>
</feature>
<comment type="caution">
    <text evidence="2">The sequence shown here is derived from an EMBL/GenBank/DDBJ whole genome shotgun (WGS) entry which is preliminary data.</text>
</comment>
<feature type="compositionally biased region" description="Basic and acidic residues" evidence="1">
    <location>
        <begin position="135"/>
        <end position="163"/>
    </location>
</feature>
<protein>
    <recommendedName>
        <fullName evidence="4">Lipoprotein</fullName>
    </recommendedName>
</protein>
<accession>A0AAE4QR79</accession>
<evidence type="ECO:0000256" key="1">
    <source>
        <dbReference type="SAM" id="MobiDB-lite"/>
    </source>
</evidence>
<dbReference type="PROSITE" id="PS51257">
    <property type="entry name" value="PROKAR_LIPOPROTEIN"/>
    <property type="match status" value="1"/>
</dbReference>
<evidence type="ECO:0000313" key="3">
    <source>
        <dbReference type="Proteomes" id="UP000232122"/>
    </source>
</evidence>
<dbReference type="AlphaFoldDB" id="A0AAE4QR79"/>
<dbReference type="NCBIfam" id="NF047524">
    <property type="entry name" value="LIC_10461_domain"/>
    <property type="match status" value="1"/>
</dbReference>
<keyword evidence="3" id="KW-1185">Reference proteome</keyword>
<dbReference type="RefSeq" id="WP_100745955.1">
    <property type="nucleotide sequence ID" value="NZ_NPEF02000020.1"/>
</dbReference>
<reference evidence="2 3" key="1">
    <citation type="journal article" date="2018" name="Microb. Genom.">
        <title>Deciphering the unexplored Leptospira diversity from soils uncovers genomic evolution to virulence.</title>
        <authorList>
            <person name="Thibeaux R."/>
            <person name="Iraola G."/>
            <person name="Ferres I."/>
            <person name="Bierque E."/>
            <person name="Girault D."/>
            <person name="Soupe-Gilbert M.E."/>
            <person name="Picardeau M."/>
            <person name="Goarant C."/>
        </authorList>
    </citation>
    <scope>NUCLEOTIDE SEQUENCE [LARGE SCALE GENOMIC DNA]</scope>
    <source>
        <strain evidence="2 3">ATI7-C-A5</strain>
    </source>
</reference>
<organism evidence="2 3">
    <name type="scientific">Leptospira ellisii</name>
    <dbReference type="NCBI Taxonomy" id="2023197"/>
    <lineage>
        <taxon>Bacteria</taxon>
        <taxon>Pseudomonadati</taxon>
        <taxon>Spirochaetota</taxon>
        <taxon>Spirochaetia</taxon>
        <taxon>Leptospirales</taxon>
        <taxon>Leptospiraceae</taxon>
        <taxon>Leptospira</taxon>
    </lineage>
</organism>
<evidence type="ECO:0008006" key="4">
    <source>
        <dbReference type="Google" id="ProtNLM"/>
    </source>
</evidence>
<name>A0AAE4QR79_9LEPT</name>
<proteinExistence type="predicted"/>